<accession>A0A6J1X0U9</accession>
<feature type="compositionally biased region" description="Pro residues" evidence="1">
    <location>
        <begin position="137"/>
        <end position="155"/>
    </location>
</feature>
<protein>
    <submittedName>
        <fullName evidence="3">Uncharacterized protein LOC113518383</fullName>
    </submittedName>
</protein>
<sequence length="326" mass="35488">MLPMPCHTAHEHLQHEKSSLCVAGLLNICNVSRGQARCAQPPRRHSTTTRRSARNMPTVTQLLSLRFLWLVVAVAANPAPGRVPKVYNALITSNQNLEPSKAYPVYQPVLHETYAFPFQPSVYFGEFPLSNGIQPVPGLPPKQPNESPTPAPAPQQPTEKPTELPPAASEPSEQPQSASTTSAPPLPPSTESPIPLNEFGLPPQVIPLGRIDPAYEGFSQVGPLTYTYPSFRLYDPFDPFSLSPFAQLPSLYRPLPSIIRQSAPILVNKQTIPTAAPPTRIEQSADSPPPEPIDLNLLNYSSKDPSIPDVPPPPLPQGNLKSEKSE</sequence>
<gene>
    <name evidence="3" type="primary">LOC113518383</name>
</gene>
<dbReference type="KEGG" id="gmw:113518383"/>
<feature type="compositionally biased region" description="Low complexity" evidence="1">
    <location>
        <begin position="174"/>
        <end position="183"/>
    </location>
</feature>
<organism evidence="2 3">
    <name type="scientific">Galleria mellonella</name>
    <name type="common">Greater wax moth</name>
    <dbReference type="NCBI Taxonomy" id="7137"/>
    <lineage>
        <taxon>Eukaryota</taxon>
        <taxon>Metazoa</taxon>
        <taxon>Ecdysozoa</taxon>
        <taxon>Arthropoda</taxon>
        <taxon>Hexapoda</taxon>
        <taxon>Insecta</taxon>
        <taxon>Pterygota</taxon>
        <taxon>Neoptera</taxon>
        <taxon>Endopterygota</taxon>
        <taxon>Lepidoptera</taxon>
        <taxon>Glossata</taxon>
        <taxon>Ditrysia</taxon>
        <taxon>Pyraloidea</taxon>
        <taxon>Pyralidae</taxon>
        <taxon>Galleriinae</taxon>
        <taxon>Galleria</taxon>
    </lineage>
</organism>
<keyword evidence="2" id="KW-1185">Reference proteome</keyword>
<dbReference type="RefSeq" id="XP_026759083.2">
    <property type="nucleotide sequence ID" value="XM_026903282.3"/>
</dbReference>
<dbReference type="InParanoid" id="A0A6J1X0U9"/>
<dbReference type="Proteomes" id="UP001652740">
    <property type="component" value="Unplaced"/>
</dbReference>
<evidence type="ECO:0000313" key="3">
    <source>
        <dbReference type="RefSeq" id="XP_026759083.2"/>
    </source>
</evidence>
<feature type="region of interest" description="Disordered" evidence="1">
    <location>
        <begin position="274"/>
        <end position="326"/>
    </location>
</feature>
<evidence type="ECO:0000313" key="2">
    <source>
        <dbReference type="Proteomes" id="UP001652740"/>
    </source>
</evidence>
<feature type="region of interest" description="Disordered" evidence="1">
    <location>
        <begin position="134"/>
        <end position="201"/>
    </location>
</feature>
<dbReference type="AlphaFoldDB" id="A0A6J1X0U9"/>
<proteinExistence type="predicted"/>
<name>A0A6J1X0U9_GALME</name>
<evidence type="ECO:0000256" key="1">
    <source>
        <dbReference type="SAM" id="MobiDB-lite"/>
    </source>
</evidence>
<dbReference type="GeneID" id="113518383"/>
<reference evidence="3" key="1">
    <citation type="submission" date="2025-08" db="UniProtKB">
        <authorList>
            <consortium name="RefSeq"/>
        </authorList>
    </citation>
    <scope>IDENTIFICATION</scope>
    <source>
        <tissue evidence="3">Whole larvae</tissue>
    </source>
</reference>